<dbReference type="SUPFAM" id="SSF52016">
    <property type="entry name" value="LeuD/IlvD-like"/>
    <property type="match status" value="1"/>
</dbReference>
<dbReference type="InterPro" id="IPR002840">
    <property type="entry name" value="PMDh-S-like_dom"/>
</dbReference>
<dbReference type="Pfam" id="PF01989">
    <property type="entry name" value="AcnX_swivel_put"/>
    <property type="match status" value="1"/>
</dbReference>
<dbReference type="AlphaFoldDB" id="A0A645HZ06"/>
<reference evidence="3" key="1">
    <citation type="submission" date="2019-08" db="EMBL/GenBank/DDBJ databases">
        <authorList>
            <person name="Kucharzyk K."/>
            <person name="Murdoch R.W."/>
            <person name="Higgins S."/>
            <person name="Loffler F."/>
        </authorList>
    </citation>
    <scope>NUCLEOTIDE SEQUENCE</scope>
</reference>
<evidence type="ECO:0000313" key="3">
    <source>
        <dbReference type="EMBL" id="MPN44281.1"/>
    </source>
</evidence>
<organism evidence="3">
    <name type="scientific">bioreactor metagenome</name>
    <dbReference type="NCBI Taxonomy" id="1076179"/>
    <lineage>
        <taxon>unclassified sequences</taxon>
        <taxon>metagenomes</taxon>
        <taxon>ecological metagenomes</taxon>
    </lineage>
</organism>
<comment type="caution">
    <text evidence="3">The sequence shown here is derived from an EMBL/GenBank/DDBJ whole genome shotgun (WGS) entry which is preliminary data.</text>
</comment>
<dbReference type="Gene3D" id="3.50.30.10">
    <property type="entry name" value="Phosphohistidine domain"/>
    <property type="match status" value="1"/>
</dbReference>
<protein>
    <recommendedName>
        <fullName evidence="2">Phosphomevalonate dehydratase small subunit-like domain-containing protein</fullName>
    </recommendedName>
</protein>
<feature type="domain" description="Phosphomevalonate dehydratase small subunit-like" evidence="2">
    <location>
        <begin position="4"/>
        <end position="61"/>
    </location>
</feature>
<proteinExistence type="predicted"/>
<keyword evidence="1" id="KW-0456">Lyase</keyword>
<gene>
    <name evidence="3" type="ORF">SDC9_191843</name>
</gene>
<sequence length="105" mass="11611">MDVRVKICGECVRDKILVYPFGKGSTASATWILENTRCGNAPKAFLNRETELIILTGAVLSSEFYGVTFPVVDHLNQNPDEVIETGDWVKVDGDRGIVEVTKKPK</sequence>
<evidence type="ECO:0000256" key="1">
    <source>
        <dbReference type="ARBA" id="ARBA00023239"/>
    </source>
</evidence>
<name>A0A645HZ06_9ZZZZ</name>
<dbReference type="GO" id="GO:0016829">
    <property type="term" value="F:lyase activity"/>
    <property type="evidence" value="ECO:0007669"/>
    <property type="project" value="UniProtKB-KW"/>
</dbReference>
<dbReference type="EMBL" id="VSSQ01103293">
    <property type="protein sequence ID" value="MPN44281.1"/>
    <property type="molecule type" value="Genomic_DNA"/>
</dbReference>
<evidence type="ECO:0000259" key="2">
    <source>
        <dbReference type="Pfam" id="PF01989"/>
    </source>
</evidence>
<accession>A0A645HZ06</accession>